<keyword evidence="1" id="KW-0472">Membrane</keyword>
<accession>Q75BI8</accession>
<organism evidence="2 3">
    <name type="scientific">Eremothecium gossypii (strain ATCC 10895 / CBS 109.51 / FGSC 9923 / NRRL Y-1056)</name>
    <name type="common">Yeast</name>
    <name type="synonym">Ashbya gossypii</name>
    <dbReference type="NCBI Taxonomy" id="284811"/>
    <lineage>
        <taxon>Eukaryota</taxon>
        <taxon>Fungi</taxon>
        <taxon>Dikarya</taxon>
        <taxon>Ascomycota</taxon>
        <taxon>Saccharomycotina</taxon>
        <taxon>Saccharomycetes</taxon>
        <taxon>Saccharomycetales</taxon>
        <taxon>Saccharomycetaceae</taxon>
        <taxon>Eremothecium</taxon>
    </lineage>
</organism>
<keyword evidence="3" id="KW-1185">Reference proteome</keyword>
<evidence type="ECO:0000256" key="1">
    <source>
        <dbReference type="SAM" id="Phobius"/>
    </source>
</evidence>
<dbReference type="Proteomes" id="UP000000591">
    <property type="component" value="Chromosome III"/>
</dbReference>
<dbReference type="InParanoid" id="Q75BI8"/>
<dbReference type="OrthoDB" id="10012223at2759"/>
<dbReference type="RefSeq" id="NP_983685.1">
    <property type="nucleotide sequence ID" value="NM_209038.1"/>
</dbReference>
<dbReference type="KEGG" id="ago:AGOS_ACR283W"/>
<dbReference type="HOGENOM" id="CLU_1240134_0_0_1"/>
<feature type="transmembrane region" description="Helical" evidence="1">
    <location>
        <begin position="114"/>
        <end position="142"/>
    </location>
</feature>
<reference evidence="3" key="2">
    <citation type="journal article" date="2013" name="G3 (Bethesda)">
        <title>Genomes of Ashbya fungi isolated from insects reveal four mating-type loci, numerous translocations, lack of transposons, and distinct gene duplications.</title>
        <authorList>
            <person name="Dietrich F.S."/>
            <person name="Voegeli S."/>
            <person name="Kuo S."/>
            <person name="Philippsen P."/>
        </authorList>
    </citation>
    <scope>GENOME REANNOTATION</scope>
    <source>
        <strain evidence="3">ATCC 10895 / CBS 109.51 / FGSC 9923 / NRRL Y-1056</strain>
    </source>
</reference>
<feature type="transmembrane region" description="Helical" evidence="1">
    <location>
        <begin position="12"/>
        <end position="34"/>
    </location>
</feature>
<keyword evidence="1" id="KW-0812">Transmembrane</keyword>
<dbReference type="GeneID" id="4619820"/>
<name>Q75BI8_EREGS</name>
<feature type="transmembrane region" description="Helical" evidence="1">
    <location>
        <begin position="40"/>
        <end position="63"/>
    </location>
</feature>
<evidence type="ECO:0000313" key="3">
    <source>
        <dbReference type="Proteomes" id="UP000000591"/>
    </source>
</evidence>
<feature type="transmembrane region" description="Helical" evidence="1">
    <location>
        <begin position="177"/>
        <end position="199"/>
    </location>
</feature>
<dbReference type="OMA" id="QFFTTMI"/>
<proteinExistence type="predicted"/>
<dbReference type="AlphaFoldDB" id="Q75BI8"/>
<gene>
    <name evidence="2" type="ORF">AGOS_ACR283W</name>
</gene>
<sequence length="226" mass="25642">MVVGMGHGQIWVQAVTLVILYIITFAAILVFLVLLWTPLFLPISVIFGPAGPLGYVLTLYANAQFFTTMIVNSHLATPLLDYTIASLMGIHIEYKRHNPELVEPEAFSAYDVLTVLRLVMSVAVMVVLVTIPILGPVLLMFVMNVKFSYDFYERFLILRGLNQVQRRDVFYQHILQFAYFGGSYTVLNFVPLFSVWGFVCYPLAIKMWATSNIIHFTAEEVESITE</sequence>
<evidence type="ECO:0000313" key="2">
    <source>
        <dbReference type="EMBL" id="AAS51509.1"/>
    </source>
</evidence>
<keyword evidence="1" id="KW-1133">Transmembrane helix</keyword>
<protein>
    <submittedName>
        <fullName evidence="2">ACR283Wp</fullName>
    </submittedName>
</protein>
<dbReference type="EMBL" id="AE016816">
    <property type="protein sequence ID" value="AAS51509.1"/>
    <property type="molecule type" value="Genomic_DNA"/>
</dbReference>
<reference evidence="2 3" key="1">
    <citation type="journal article" date="2004" name="Science">
        <title>The Ashbya gossypii genome as a tool for mapping the ancient Saccharomyces cerevisiae genome.</title>
        <authorList>
            <person name="Dietrich F.S."/>
            <person name="Voegeli S."/>
            <person name="Brachat S."/>
            <person name="Lerch A."/>
            <person name="Gates K."/>
            <person name="Steiner S."/>
            <person name="Mohr C."/>
            <person name="Pohlmann R."/>
            <person name="Luedi P."/>
            <person name="Choi S."/>
            <person name="Wing R.A."/>
            <person name="Flavier A."/>
            <person name="Gaffney T.D."/>
            <person name="Philippsen P."/>
        </authorList>
    </citation>
    <scope>NUCLEOTIDE SEQUENCE [LARGE SCALE GENOMIC DNA]</scope>
    <source>
        <strain evidence="3">ATCC 10895 / CBS 109.51 / FGSC 9923 / NRRL Y-1056</strain>
    </source>
</reference>
<dbReference type="TCDB" id="2.A.121.2.8">
    <property type="family name" value="the sulfate transporter (cysz) family"/>
</dbReference>